<evidence type="ECO:0000313" key="1">
    <source>
        <dbReference type="EMBL" id="MBD2148653.1"/>
    </source>
</evidence>
<dbReference type="RefSeq" id="WP_190348989.1">
    <property type="nucleotide sequence ID" value="NZ_JACJPY010000001.1"/>
</dbReference>
<dbReference type="AlphaFoldDB" id="A0A926Z4K7"/>
<dbReference type="EMBL" id="JACJPY010000001">
    <property type="protein sequence ID" value="MBD2148653.1"/>
    <property type="molecule type" value="Genomic_DNA"/>
</dbReference>
<evidence type="ECO:0000313" key="2">
    <source>
        <dbReference type="Proteomes" id="UP000631421"/>
    </source>
</evidence>
<dbReference type="InterPro" id="IPR036525">
    <property type="entry name" value="Tubulin/FtsZ_GTPase_sf"/>
</dbReference>
<dbReference type="Pfam" id="PF13809">
    <property type="entry name" value="Tubulin_2"/>
    <property type="match status" value="1"/>
</dbReference>
<organism evidence="1 2">
    <name type="scientific">Pseudanabaena cinerea FACHB-1277</name>
    <dbReference type="NCBI Taxonomy" id="2949581"/>
    <lineage>
        <taxon>Bacteria</taxon>
        <taxon>Bacillati</taxon>
        <taxon>Cyanobacteriota</taxon>
        <taxon>Cyanophyceae</taxon>
        <taxon>Pseudanabaenales</taxon>
        <taxon>Pseudanabaenaceae</taxon>
        <taxon>Pseudanabaena</taxon>
        <taxon>Pseudanabaena cinerea</taxon>
    </lineage>
</organism>
<dbReference type="SUPFAM" id="SSF52490">
    <property type="entry name" value="Tubulin nucleotide-binding domain-like"/>
    <property type="match status" value="1"/>
</dbReference>
<reference evidence="1" key="2">
    <citation type="submission" date="2020-08" db="EMBL/GenBank/DDBJ databases">
        <authorList>
            <person name="Chen M."/>
            <person name="Teng W."/>
            <person name="Zhao L."/>
            <person name="Hu C."/>
            <person name="Zhou Y."/>
            <person name="Han B."/>
            <person name="Song L."/>
            <person name="Shu W."/>
        </authorList>
    </citation>
    <scope>NUCLEOTIDE SEQUENCE</scope>
    <source>
        <strain evidence="1">FACHB-1277</strain>
    </source>
</reference>
<sequence>MSTPNRPLTVFRPTVVIGLGGTGYGVLLKLKQRLVEIYGKVPPVIKLLSIDTTENEQNRESTAQGVAVSLDPSELYQISITNPSNIVRNRNIQEWWPPQVNANLGIERGAGQVRARGRLGLFAKSADIFGLIHHAIANVRDLRNSRQSFQDELLVSNTGGVEVFIVGSIAGGTGSGTFLDVAFMARNGDPQISITGILALPRVFANKPITEMVKSNAYGALKEIEHFWQPQTTEIDYGLRQLTIERSPFDLLFLIDGINEAGRMIGEPKDLQNLIADGLYVQVASQIGVDNNNSNDNIKGMLSERKVCKNRFWVNYCSFGVASLTLPTKDVQRLQWQDSCNLIEQHLLGQSQQSIDSEDEIESLMQSFGLQDRTVIDALSEKETGGQLSFPFSMAGFAYTSGADRRIKEKLTQHMSSMETSVVSRIRVNYTTLSKRIIQSVENWWQENVNRENGLDYCQKALEILTLRLEESQRSYQSKARDFERQQKGVRLEDREAKIREAASAILSKENKVTAACQEYARLVTQMSQYYLNYKRYDKAAELMGEVLSLINKFLARQTEVKSALNQLVRNFQQKVATSSASVDNPNLFVHTLQRFNIADVKPQIVYEDFLIWQKEQNCRVSDWGSLTVGELQEKITAFIAERYGVLTDLSVEEALRQSTPDQAGEDLKQLWDLACPLWRYDEAKIPIEDAGTIHETCYYGTADANTSILNDPIIQQQLPSRGNKPSIVSTGDSTRITLFRVRIGVPLFALQGIEEMKQHYDDPGRAFKHLHKDWASFSDLIPTDDDDDAMECFALALALGIIQKRGKSFQTSARLTGSRVVRDIKLADDRVGAYNEFKHRKNKELLELVKAQVYDRLAQMDKDGGQDKVCQFLNDYANDLSAKLEEQLQKRVKIDSTLQQQVEAEIHAIENHLDHLDTL</sequence>
<keyword evidence="2" id="KW-1185">Reference proteome</keyword>
<protein>
    <submittedName>
        <fullName evidence="1">Tubulin-like doman-containing protein</fullName>
    </submittedName>
</protein>
<proteinExistence type="predicted"/>
<name>A0A926Z4K7_9CYAN</name>
<dbReference type="Proteomes" id="UP000631421">
    <property type="component" value="Unassembled WGS sequence"/>
</dbReference>
<accession>A0A926Z4K7</accession>
<dbReference type="Gene3D" id="3.40.50.1440">
    <property type="entry name" value="Tubulin/FtsZ, GTPase domain"/>
    <property type="match status" value="1"/>
</dbReference>
<dbReference type="InterPro" id="IPR025904">
    <property type="entry name" value="Tubulin-like"/>
</dbReference>
<gene>
    <name evidence="1" type="ORF">H6F44_00705</name>
</gene>
<reference evidence="1" key="1">
    <citation type="journal article" date="2015" name="ISME J.">
        <title>Draft Genome Sequence of Streptomyces incarnatus NRRL8089, which Produces the Nucleoside Antibiotic Sinefungin.</title>
        <authorList>
            <person name="Oshima K."/>
            <person name="Hattori M."/>
            <person name="Shimizu H."/>
            <person name="Fukuda K."/>
            <person name="Nemoto M."/>
            <person name="Inagaki K."/>
            <person name="Tamura T."/>
        </authorList>
    </citation>
    <scope>NUCLEOTIDE SEQUENCE</scope>
    <source>
        <strain evidence="1">FACHB-1277</strain>
    </source>
</reference>
<comment type="caution">
    <text evidence="1">The sequence shown here is derived from an EMBL/GenBank/DDBJ whole genome shotgun (WGS) entry which is preliminary data.</text>
</comment>